<reference evidence="1 2" key="1">
    <citation type="submission" date="2018-01" db="EMBL/GenBank/DDBJ databases">
        <title>Genome sequence of a Cantenovulum-like bacteria.</title>
        <authorList>
            <person name="Tan W.R."/>
            <person name="Lau N.-S."/>
            <person name="Go F."/>
            <person name="Amirul A.-A.A."/>
        </authorList>
    </citation>
    <scope>NUCLEOTIDE SEQUENCE [LARGE SCALE GENOMIC DNA]</scope>
    <source>
        <strain evidence="1 2">CCB-QB4</strain>
    </source>
</reference>
<sequence>MTFKQTSIAIALACVASTGLAAKEKKKLPNFSMVGIGFEHVGYQESVNNFLQSVGKEGANLKTDSVVINPIHRAVSFSSISEDYGFYIATSSTLINNLVDEEWNLTDFGAVQNNQLQVSTAELELKLAYNLDAGSQLLIGGGFNTYDFSRFGFKFAGDEAKNTGGYKLDNFLKDFTRDRLINEGKLTIPQINEEVEKSGLKLAPGAVSESNDNIEISIGYRYDTELANEAGKFHWFAGAELNFPLFYRVINSENEEVEHSGSIGDGYGVQGYGGIRYLVTKKVSLDVGLRAQMRNRARIDEKLDNGLTQTLPEITYTNVQYFLGINWRH</sequence>
<dbReference type="EMBL" id="CP026604">
    <property type="protein sequence ID" value="AWB68213.1"/>
    <property type="molecule type" value="Genomic_DNA"/>
</dbReference>
<keyword evidence="2" id="KW-1185">Reference proteome</keyword>
<evidence type="ECO:0000313" key="2">
    <source>
        <dbReference type="Proteomes" id="UP000244441"/>
    </source>
</evidence>
<proteinExistence type="predicted"/>
<dbReference type="KEGG" id="cate:C2869_18135"/>
<dbReference type="Proteomes" id="UP000244441">
    <property type="component" value="Chromosome"/>
</dbReference>
<dbReference type="AlphaFoldDB" id="A0A2S0VVK9"/>
<protein>
    <submittedName>
        <fullName evidence="1">Uncharacterized protein</fullName>
    </submittedName>
</protein>
<dbReference type="Gene3D" id="2.40.160.20">
    <property type="match status" value="1"/>
</dbReference>
<name>A0A2S0VVK9_9ALTE</name>
<accession>A0A2S0VVK9</accession>
<dbReference type="InterPro" id="IPR011250">
    <property type="entry name" value="OMP/PagP_B-barrel"/>
</dbReference>
<dbReference type="RefSeq" id="WP_108604277.1">
    <property type="nucleotide sequence ID" value="NZ_CP026604.1"/>
</dbReference>
<evidence type="ECO:0000313" key="1">
    <source>
        <dbReference type="EMBL" id="AWB68213.1"/>
    </source>
</evidence>
<dbReference type="SUPFAM" id="SSF56925">
    <property type="entry name" value="OMPA-like"/>
    <property type="match status" value="1"/>
</dbReference>
<dbReference type="OrthoDB" id="6098112at2"/>
<organism evidence="1 2">
    <name type="scientific">Saccharobesus litoralis</name>
    <dbReference type="NCBI Taxonomy" id="2172099"/>
    <lineage>
        <taxon>Bacteria</taxon>
        <taxon>Pseudomonadati</taxon>
        <taxon>Pseudomonadota</taxon>
        <taxon>Gammaproteobacteria</taxon>
        <taxon>Alteromonadales</taxon>
        <taxon>Alteromonadaceae</taxon>
        <taxon>Saccharobesus</taxon>
    </lineage>
</organism>
<gene>
    <name evidence="1" type="ORF">C2869_18135</name>
</gene>